<dbReference type="AlphaFoldDB" id="Q1PUH5"/>
<dbReference type="EMBL" id="CT573074">
    <property type="protein sequence ID" value="CAJ70888.1"/>
    <property type="molecule type" value="Genomic_DNA"/>
</dbReference>
<name>Q1PUH5_KUEST</name>
<reference evidence="1" key="1">
    <citation type="journal article" date="2006" name="Nature">
        <title>Deciphering the evolution and metabolism of an anammox bacterium from a community genome.</title>
        <authorList>
            <person name="Strous M."/>
            <person name="Pelletier E."/>
            <person name="Mangenot S."/>
            <person name="Rattei T."/>
            <person name="Lehner A."/>
            <person name="Taylor M.W."/>
            <person name="Horn M."/>
            <person name="Daims H."/>
            <person name="Bartol-Mavel D."/>
            <person name="Wincker P."/>
            <person name="Barbe V."/>
            <person name="Fonknechten N."/>
            <person name="Vallenet D."/>
            <person name="Segurens B."/>
            <person name="Schenowitz-Truong C."/>
            <person name="Medigue C."/>
            <person name="Collingro A."/>
            <person name="Snel B."/>
            <person name="Dutilh B.E."/>
            <person name="OpDenCamp H.J.M."/>
            <person name="vanDerDrift C."/>
            <person name="Cirpus I."/>
            <person name="vanDePas-Schoonen K.T."/>
            <person name="Harhangi H.R."/>
            <person name="vanNiftrik L."/>
            <person name="Schmid M."/>
            <person name="Keltjens J."/>
            <person name="vanDeVossenberg J."/>
            <person name="Kartal B."/>
            <person name="Meier H."/>
            <person name="Frishman D."/>
            <person name="Huynen M.A."/>
            <person name="Mewes H."/>
            <person name="Weissenbach J."/>
            <person name="Jetten M.S.M."/>
            <person name="Wagner M."/>
            <person name="LePaslier D."/>
        </authorList>
    </citation>
    <scope>NUCLEOTIDE SEQUENCE</scope>
</reference>
<gene>
    <name evidence="1" type="ORF">kustb0143</name>
</gene>
<proteinExistence type="predicted"/>
<organism evidence="1">
    <name type="scientific">Kuenenia stuttgartiensis</name>
    <dbReference type="NCBI Taxonomy" id="174633"/>
    <lineage>
        <taxon>Bacteria</taxon>
        <taxon>Pseudomonadati</taxon>
        <taxon>Planctomycetota</taxon>
        <taxon>Candidatus Brocadiia</taxon>
        <taxon>Candidatus Brocadiales</taxon>
        <taxon>Candidatus Brocadiaceae</taxon>
        <taxon>Candidatus Kuenenia</taxon>
    </lineage>
</organism>
<sequence>MVIELSLLSLSWHSQSGRAWHCLPYMAKPTKFMYCGEVRRTTNDNFQYRLNK</sequence>
<reference evidence="1" key="2">
    <citation type="submission" date="2006-01" db="EMBL/GenBank/DDBJ databases">
        <authorList>
            <person name="Genoscope"/>
        </authorList>
    </citation>
    <scope>NUCLEOTIDE SEQUENCE</scope>
</reference>
<evidence type="ECO:0000313" key="1">
    <source>
        <dbReference type="EMBL" id="CAJ70888.1"/>
    </source>
</evidence>
<accession>Q1PUH5</accession>
<protein>
    <submittedName>
        <fullName evidence="1">Uncharacterized protein</fullName>
    </submittedName>
</protein>